<organism evidence="11 12">
    <name type="scientific">Hyalella azteca</name>
    <name type="common">Amphipod</name>
    <dbReference type="NCBI Taxonomy" id="294128"/>
    <lineage>
        <taxon>Eukaryota</taxon>
        <taxon>Metazoa</taxon>
        <taxon>Ecdysozoa</taxon>
        <taxon>Arthropoda</taxon>
        <taxon>Crustacea</taxon>
        <taxon>Multicrustacea</taxon>
        <taxon>Malacostraca</taxon>
        <taxon>Eumalacostraca</taxon>
        <taxon>Peracarida</taxon>
        <taxon>Amphipoda</taxon>
        <taxon>Senticaudata</taxon>
        <taxon>Talitrida</taxon>
        <taxon>Talitroidea</taxon>
        <taxon>Hyalellidae</taxon>
        <taxon>Hyalella</taxon>
    </lineage>
</organism>
<feature type="transmembrane region" description="Helical" evidence="10">
    <location>
        <begin position="163"/>
        <end position="183"/>
    </location>
</feature>
<keyword evidence="4 10" id="KW-0812">Transmembrane</keyword>
<keyword evidence="5 10" id="KW-0276">Fatty acid metabolism</keyword>
<dbReference type="InterPro" id="IPR002076">
    <property type="entry name" value="ELO_fam"/>
</dbReference>
<keyword evidence="2 10" id="KW-0444">Lipid biosynthesis</keyword>
<evidence type="ECO:0000256" key="2">
    <source>
        <dbReference type="ARBA" id="ARBA00022516"/>
    </source>
</evidence>
<evidence type="ECO:0000256" key="7">
    <source>
        <dbReference type="ARBA" id="ARBA00023098"/>
    </source>
</evidence>
<dbReference type="PANTHER" id="PTHR11157">
    <property type="entry name" value="FATTY ACID ACYL TRANSFERASE-RELATED"/>
    <property type="match status" value="1"/>
</dbReference>
<evidence type="ECO:0000313" key="12">
    <source>
        <dbReference type="RefSeq" id="XP_018024127.1"/>
    </source>
</evidence>
<feature type="transmembrane region" description="Helical" evidence="10">
    <location>
        <begin position="190"/>
        <end position="209"/>
    </location>
</feature>
<keyword evidence="11" id="KW-1185">Reference proteome</keyword>
<protein>
    <recommendedName>
        <fullName evidence="10">Elongation of very long chain fatty acids protein</fullName>
        <ecNumber evidence="10">2.3.1.199</ecNumber>
    </recommendedName>
    <alternativeName>
        <fullName evidence="10">Very-long-chain 3-oxoacyl-CoA synthase</fullName>
    </alternativeName>
</protein>
<feature type="transmembrane region" description="Helical" evidence="10">
    <location>
        <begin position="253"/>
        <end position="272"/>
    </location>
</feature>
<keyword evidence="6 10" id="KW-1133">Transmembrane helix</keyword>
<comment type="similarity">
    <text evidence="10">Belongs to the ELO family.</text>
</comment>
<keyword evidence="8 10" id="KW-0472">Membrane</keyword>
<comment type="catalytic activity">
    <reaction evidence="10">
        <text>a very-long-chain acyl-CoA + malonyl-CoA + H(+) = a very-long-chain 3-oxoacyl-CoA + CO2 + CoA</text>
        <dbReference type="Rhea" id="RHEA:32727"/>
        <dbReference type="ChEBI" id="CHEBI:15378"/>
        <dbReference type="ChEBI" id="CHEBI:16526"/>
        <dbReference type="ChEBI" id="CHEBI:57287"/>
        <dbReference type="ChEBI" id="CHEBI:57384"/>
        <dbReference type="ChEBI" id="CHEBI:90725"/>
        <dbReference type="ChEBI" id="CHEBI:90736"/>
        <dbReference type="EC" id="2.3.1.199"/>
    </reaction>
</comment>
<dbReference type="KEGG" id="hazt:108679899"/>
<proteinExistence type="inferred from homology"/>
<dbReference type="GO" id="GO:0042761">
    <property type="term" value="P:very long-chain fatty acid biosynthetic process"/>
    <property type="evidence" value="ECO:0007669"/>
    <property type="project" value="TreeGrafter"/>
</dbReference>
<evidence type="ECO:0000256" key="1">
    <source>
        <dbReference type="ARBA" id="ARBA00004141"/>
    </source>
</evidence>
<dbReference type="OMA" id="RTKHRIP"/>
<dbReference type="GO" id="GO:0034626">
    <property type="term" value="P:fatty acid elongation, polyunsaturated fatty acid"/>
    <property type="evidence" value="ECO:0007669"/>
    <property type="project" value="TreeGrafter"/>
</dbReference>
<evidence type="ECO:0000256" key="5">
    <source>
        <dbReference type="ARBA" id="ARBA00022832"/>
    </source>
</evidence>
<dbReference type="RefSeq" id="XP_018024127.1">
    <property type="nucleotide sequence ID" value="XM_018168638.2"/>
</dbReference>
<feature type="transmembrane region" description="Helical" evidence="10">
    <location>
        <begin position="82"/>
        <end position="99"/>
    </location>
</feature>
<evidence type="ECO:0000256" key="6">
    <source>
        <dbReference type="ARBA" id="ARBA00022989"/>
    </source>
</evidence>
<dbReference type="EC" id="2.3.1.199" evidence="10"/>
<keyword evidence="7 10" id="KW-0443">Lipid metabolism</keyword>
<comment type="caution">
    <text evidence="10">Lacks conserved residue(s) required for the propagation of feature annotation.</text>
</comment>
<dbReference type="AlphaFoldDB" id="A0A8B7PEU3"/>
<comment type="subcellular location">
    <subcellularLocation>
        <location evidence="1">Membrane</location>
        <topology evidence="1">Multi-pass membrane protein</topology>
    </subcellularLocation>
</comment>
<sequence length="373" mass="42710">MAPNNTGDRSQMSWDQLVAPCGRQQLPPAKHKVETNNRLGTYNAAVTPLLVLMMGIACGTYAYKDFPLDPRVKGWLLIENPIGMLVISVTYILASVVWGPRWMEGRKPMQLKGVMIAYNFFQVVFSLYMFVETGLVGWFFDYNYRCQPCDYSLSNKAVRMTRVAHWFFLSKLLDFVDTALFILRGKLSQVTMLHVIHHSCMFMSMWFGIHHTPGGHITFMGFLNTFVHTVMYTYYLLAAFGPRMQPYLWWKRYLTKLQLTQFVLIFLHAAQLLVFPCEGVPTSLVLWTLLYAFIFFALFINFYVRAYLFGEEKPKPSSAAPVKAKDSEDSFSSSKNILISNGPSHPSEANGRIAQFMESRTKHRIPTGATMTN</sequence>
<keyword evidence="9 10" id="KW-0275">Fatty acid biosynthesis</keyword>
<dbReference type="GO" id="GO:0019367">
    <property type="term" value="P:fatty acid elongation, saturated fatty acid"/>
    <property type="evidence" value="ECO:0007669"/>
    <property type="project" value="TreeGrafter"/>
</dbReference>
<evidence type="ECO:0000256" key="4">
    <source>
        <dbReference type="ARBA" id="ARBA00022692"/>
    </source>
</evidence>
<dbReference type="OrthoDB" id="6377596at2759"/>
<evidence type="ECO:0000256" key="9">
    <source>
        <dbReference type="ARBA" id="ARBA00023160"/>
    </source>
</evidence>
<dbReference type="GO" id="GO:0009922">
    <property type="term" value="F:fatty acid elongase activity"/>
    <property type="evidence" value="ECO:0007669"/>
    <property type="project" value="UniProtKB-EC"/>
</dbReference>
<evidence type="ECO:0000256" key="3">
    <source>
        <dbReference type="ARBA" id="ARBA00022679"/>
    </source>
</evidence>
<dbReference type="Proteomes" id="UP000694843">
    <property type="component" value="Unplaced"/>
</dbReference>
<feature type="transmembrane region" description="Helical" evidence="10">
    <location>
        <begin position="221"/>
        <end position="241"/>
    </location>
</feature>
<keyword evidence="3 10" id="KW-0808">Transferase</keyword>
<feature type="transmembrane region" description="Helical" evidence="10">
    <location>
        <begin position="40"/>
        <end position="62"/>
    </location>
</feature>
<evidence type="ECO:0000313" key="11">
    <source>
        <dbReference type="Proteomes" id="UP000694843"/>
    </source>
</evidence>
<feature type="transmembrane region" description="Helical" evidence="10">
    <location>
        <begin position="284"/>
        <end position="304"/>
    </location>
</feature>
<dbReference type="GeneID" id="108679899"/>
<name>A0A8B7PEU3_HYAAZ</name>
<evidence type="ECO:0000256" key="10">
    <source>
        <dbReference type="RuleBase" id="RU361115"/>
    </source>
</evidence>
<gene>
    <name evidence="12" type="primary">LOC108679899</name>
</gene>
<dbReference type="GO" id="GO:0034625">
    <property type="term" value="P:fatty acid elongation, monounsaturated fatty acid"/>
    <property type="evidence" value="ECO:0007669"/>
    <property type="project" value="TreeGrafter"/>
</dbReference>
<dbReference type="Pfam" id="PF01151">
    <property type="entry name" value="ELO"/>
    <property type="match status" value="1"/>
</dbReference>
<dbReference type="PANTHER" id="PTHR11157:SF69">
    <property type="entry name" value="ELONGATION OF VERY LONG CHAIN FATTY ACIDS PROTEIN 7"/>
    <property type="match status" value="1"/>
</dbReference>
<accession>A0A8B7PEU3</accession>
<dbReference type="GO" id="GO:0005789">
    <property type="term" value="C:endoplasmic reticulum membrane"/>
    <property type="evidence" value="ECO:0007669"/>
    <property type="project" value="TreeGrafter"/>
</dbReference>
<reference evidence="12" key="1">
    <citation type="submission" date="2025-08" db="UniProtKB">
        <authorList>
            <consortium name="RefSeq"/>
        </authorList>
    </citation>
    <scope>IDENTIFICATION</scope>
    <source>
        <tissue evidence="12">Whole organism</tissue>
    </source>
</reference>
<evidence type="ECO:0000256" key="8">
    <source>
        <dbReference type="ARBA" id="ARBA00023136"/>
    </source>
</evidence>
<dbReference type="GO" id="GO:0030148">
    <property type="term" value="P:sphingolipid biosynthetic process"/>
    <property type="evidence" value="ECO:0007669"/>
    <property type="project" value="TreeGrafter"/>
</dbReference>
<feature type="transmembrane region" description="Helical" evidence="10">
    <location>
        <begin position="111"/>
        <end position="131"/>
    </location>
</feature>